<dbReference type="InterPro" id="IPR023198">
    <property type="entry name" value="PGP-like_dom2"/>
</dbReference>
<dbReference type="PRINTS" id="PR00413">
    <property type="entry name" value="HADHALOGNASE"/>
</dbReference>
<dbReference type="Pfam" id="PF13419">
    <property type="entry name" value="HAD_2"/>
    <property type="match status" value="1"/>
</dbReference>
<dbReference type="Gene3D" id="3.40.50.1000">
    <property type="entry name" value="HAD superfamily/HAD-like"/>
    <property type="match status" value="1"/>
</dbReference>
<evidence type="ECO:0000256" key="7">
    <source>
        <dbReference type="ARBA" id="ARBA00059247"/>
    </source>
</evidence>
<accession>A0A7Y8GVL1</accession>
<evidence type="ECO:0000256" key="4">
    <source>
        <dbReference type="ARBA" id="ARBA00011233"/>
    </source>
</evidence>
<dbReference type="EMBL" id="VYGV01000007">
    <property type="protein sequence ID" value="NWF45652.1"/>
    <property type="molecule type" value="Genomic_DNA"/>
</dbReference>
<dbReference type="FunFam" id="3.40.50.1000:FF:000022">
    <property type="entry name" value="Phosphoglycolate phosphatase"/>
    <property type="match status" value="1"/>
</dbReference>
<evidence type="ECO:0000313" key="9">
    <source>
        <dbReference type="Proteomes" id="UP000545507"/>
    </source>
</evidence>
<proteinExistence type="inferred from homology"/>
<keyword evidence="9" id="KW-1185">Reference proteome</keyword>
<dbReference type="SFLD" id="SFLDG01135">
    <property type="entry name" value="C1.5.6:_HAD__Beta-PGM__Phospha"/>
    <property type="match status" value="1"/>
</dbReference>
<dbReference type="GO" id="GO:0005829">
    <property type="term" value="C:cytosol"/>
    <property type="evidence" value="ECO:0007669"/>
    <property type="project" value="TreeGrafter"/>
</dbReference>
<dbReference type="InterPro" id="IPR036412">
    <property type="entry name" value="HAD-like_sf"/>
</dbReference>
<dbReference type="NCBIfam" id="TIGR01549">
    <property type="entry name" value="HAD-SF-IA-v1"/>
    <property type="match status" value="1"/>
</dbReference>
<dbReference type="Gene3D" id="1.10.150.240">
    <property type="entry name" value="Putative phosphatase, domain 2"/>
    <property type="match status" value="1"/>
</dbReference>
<dbReference type="InterPro" id="IPR023214">
    <property type="entry name" value="HAD_sf"/>
</dbReference>
<dbReference type="PANTHER" id="PTHR43434">
    <property type="entry name" value="PHOSPHOGLYCOLATE PHOSPHATASE"/>
    <property type="match status" value="1"/>
</dbReference>
<dbReference type="GO" id="GO:0019253">
    <property type="term" value="P:reductive pentose-phosphate cycle"/>
    <property type="evidence" value="ECO:0007669"/>
    <property type="project" value="UniProtKB-KW"/>
</dbReference>
<dbReference type="SFLD" id="SFLDS00003">
    <property type="entry name" value="Haloacid_Dehalogenase"/>
    <property type="match status" value="1"/>
</dbReference>
<dbReference type="InterPro" id="IPR006439">
    <property type="entry name" value="HAD-SF_hydro_IA"/>
</dbReference>
<comment type="similarity">
    <text evidence="3">Belongs to the HAD-like hydrolase superfamily. CbbY/CbbZ/Gph/YieH family.</text>
</comment>
<organism evidence="8 9">
    <name type="scientific">Hydrogenophaga aromaticivorans</name>
    <dbReference type="NCBI Taxonomy" id="2610898"/>
    <lineage>
        <taxon>Bacteria</taxon>
        <taxon>Pseudomonadati</taxon>
        <taxon>Pseudomonadota</taxon>
        <taxon>Betaproteobacteria</taxon>
        <taxon>Burkholderiales</taxon>
        <taxon>Comamonadaceae</taxon>
        <taxon>Hydrogenophaga</taxon>
    </lineage>
</organism>
<dbReference type="SFLD" id="SFLDG01129">
    <property type="entry name" value="C1.5:_HAD__Beta-PGM__Phosphata"/>
    <property type="match status" value="1"/>
</dbReference>
<comment type="subunit">
    <text evidence="4">Homotrimer.</text>
</comment>
<dbReference type="EC" id="3.1.3.18" evidence="5"/>
<evidence type="ECO:0000256" key="3">
    <source>
        <dbReference type="ARBA" id="ARBA00006171"/>
    </source>
</evidence>
<gene>
    <name evidence="8" type="ORF">F3K02_10385</name>
</gene>
<protein>
    <recommendedName>
        <fullName evidence="5">phosphoglycolate phosphatase</fullName>
        <ecNumber evidence="5">3.1.3.18</ecNumber>
    </recommendedName>
</protein>
<dbReference type="GO" id="GO:0006281">
    <property type="term" value="P:DNA repair"/>
    <property type="evidence" value="ECO:0007669"/>
    <property type="project" value="TreeGrafter"/>
</dbReference>
<keyword evidence="8" id="KW-0378">Hydrolase</keyword>
<dbReference type="InterPro" id="IPR050155">
    <property type="entry name" value="HAD-like_hydrolase_sf"/>
</dbReference>
<evidence type="ECO:0000256" key="5">
    <source>
        <dbReference type="ARBA" id="ARBA00013078"/>
    </source>
</evidence>
<evidence type="ECO:0000256" key="2">
    <source>
        <dbReference type="ARBA" id="ARBA00004818"/>
    </source>
</evidence>
<sequence length="226" mass="24973">MSTSYPYDLILFDLDGTLIETAPEIADAVNDTLTQFQLPLVTQQQVNDWIGHGTRELLIQALAFTGDTTADTVRQSDSFKLIEHEFGKHYQQRCGTRSHLYPHVRETLQVLRAAGVKLVVMTNKEGRYTQTVLDAHQMAPLFDRVISGDTLPVKKPNPAGITDCLKQFGMSSDRALFVGDSSIDVATARNAGIAVWALPYGYNMGEPIEACNPDRVIPDFSALTTQ</sequence>
<dbReference type="AlphaFoldDB" id="A0A7Y8GVL1"/>
<dbReference type="NCBIfam" id="NF009695">
    <property type="entry name" value="PRK13222.1-2"/>
    <property type="match status" value="1"/>
</dbReference>
<comment type="pathway">
    <text evidence="2">Organic acid metabolism; glycolate biosynthesis; glycolate from 2-phosphoglycolate: step 1/1.</text>
</comment>
<evidence type="ECO:0000256" key="6">
    <source>
        <dbReference type="ARBA" id="ARBA00022567"/>
    </source>
</evidence>
<evidence type="ECO:0000313" key="8">
    <source>
        <dbReference type="EMBL" id="NWF45652.1"/>
    </source>
</evidence>
<dbReference type="PANTHER" id="PTHR43434:SF1">
    <property type="entry name" value="PHOSPHOGLYCOLATE PHOSPHATASE"/>
    <property type="match status" value="1"/>
</dbReference>
<dbReference type="GO" id="GO:0008967">
    <property type="term" value="F:phosphoglycolate phosphatase activity"/>
    <property type="evidence" value="ECO:0007669"/>
    <property type="project" value="UniProtKB-EC"/>
</dbReference>
<dbReference type="SUPFAM" id="SSF56784">
    <property type="entry name" value="HAD-like"/>
    <property type="match status" value="1"/>
</dbReference>
<dbReference type="NCBIfam" id="TIGR01509">
    <property type="entry name" value="HAD-SF-IA-v3"/>
    <property type="match status" value="1"/>
</dbReference>
<reference evidence="8 9" key="1">
    <citation type="submission" date="2019-09" db="EMBL/GenBank/DDBJ databases">
        <title>Hydrogenophaga aromatica sp. nov., isolated from a para-xylene-degrading enrichment culture.</title>
        <authorList>
            <person name="Tancsics A."/>
            <person name="Banerjee S."/>
        </authorList>
    </citation>
    <scope>NUCLEOTIDE SEQUENCE [LARGE SCALE GENOMIC DNA]</scope>
    <source>
        <strain evidence="8 9">D2P1</strain>
    </source>
</reference>
<keyword evidence="6" id="KW-0113">Calvin cycle</keyword>
<evidence type="ECO:0000256" key="1">
    <source>
        <dbReference type="ARBA" id="ARBA00000830"/>
    </source>
</evidence>
<comment type="function">
    <text evidence="7">Specifically catalyzes the dephosphorylation of 2-phosphoglycolate. Is involved in the dissimilation of the intracellular 2-phosphoglycolate formed during the DNA repair of 3'-phosphoglycolate ends, a major class of DNA lesions induced by oxidative stress.</text>
</comment>
<dbReference type="RefSeq" id="WP_177135552.1">
    <property type="nucleotide sequence ID" value="NZ_JAGPWB010000024.1"/>
</dbReference>
<name>A0A7Y8GVL1_9BURK</name>
<comment type="caution">
    <text evidence="8">The sequence shown here is derived from an EMBL/GenBank/DDBJ whole genome shotgun (WGS) entry which is preliminary data.</text>
</comment>
<comment type="catalytic activity">
    <reaction evidence="1">
        <text>2-phosphoglycolate + H2O = glycolate + phosphate</text>
        <dbReference type="Rhea" id="RHEA:14369"/>
        <dbReference type="ChEBI" id="CHEBI:15377"/>
        <dbReference type="ChEBI" id="CHEBI:29805"/>
        <dbReference type="ChEBI" id="CHEBI:43474"/>
        <dbReference type="ChEBI" id="CHEBI:58033"/>
        <dbReference type="EC" id="3.1.3.18"/>
    </reaction>
</comment>
<dbReference type="Proteomes" id="UP000545507">
    <property type="component" value="Unassembled WGS sequence"/>
</dbReference>
<dbReference type="InterPro" id="IPR041492">
    <property type="entry name" value="HAD_2"/>
</dbReference>